<feature type="region of interest" description="Disordered" evidence="1">
    <location>
        <begin position="102"/>
        <end position="135"/>
    </location>
</feature>
<protein>
    <recommendedName>
        <fullName evidence="5">DUF5666 domain-containing protein</fullName>
    </recommendedName>
</protein>
<dbReference type="InterPro" id="IPR046150">
    <property type="entry name" value="DUF6152"/>
</dbReference>
<feature type="chain" id="PRO_5015748815" description="DUF5666 domain-containing protein" evidence="2">
    <location>
        <begin position="28"/>
        <end position="135"/>
    </location>
</feature>
<organism evidence="3 4">
    <name type="scientific">Sphingomonas aurantiaca</name>
    <dbReference type="NCBI Taxonomy" id="185949"/>
    <lineage>
        <taxon>Bacteria</taxon>
        <taxon>Pseudomonadati</taxon>
        <taxon>Pseudomonadota</taxon>
        <taxon>Alphaproteobacteria</taxon>
        <taxon>Sphingomonadales</taxon>
        <taxon>Sphingomonadaceae</taxon>
        <taxon>Sphingomonas</taxon>
    </lineage>
</organism>
<dbReference type="RefSeq" id="WP_107959686.1">
    <property type="nucleotide sequence ID" value="NZ_QAOG01000008.1"/>
</dbReference>
<dbReference type="EMBL" id="QAOG01000008">
    <property type="protein sequence ID" value="PTQ58453.1"/>
    <property type="molecule type" value="Genomic_DNA"/>
</dbReference>
<dbReference type="Proteomes" id="UP000244189">
    <property type="component" value="Unassembled WGS sequence"/>
</dbReference>
<dbReference type="AlphaFoldDB" id="A0A2T5GGM2"/>
<evidence type="ECO:0008006" key="5">
    <source>
        <dbReference type="Google" id="ProtNLM"/>
    </source>
</evidence>
<gene>
    <name evidence="3" type="ORF">C8J26_3754</name>
</gene>
<evidence type="ECO:0000313" key="4">
    <source>
        <dbReference type="Proteomes" id="UP000244189"/>
    </source>
</evidence>
<evidence type="ECO:0000256" key="1">
    <source>
        <dbReference type="SAM" id="MobiDB-lite"/>
    </source>
</evidence>
<sequence>MNALKASRYLWPVLVASVGVVAGPAIAHHSFAAYDMNQTVSAEGTLKEFRWGAPHSSMVLVYLDKGKEKQMSIVSGSPLMFSKQGLTPRDFKRGDKVKVTFHPNISGQPGGAMASVKLSSGKSFSDTEAARAGGN</sequence>
<reference evidence="3 4" key="1">
    <citation type="submission" date="2018-04" db="EMBL/GenBank/DDBJ databases">
        <title>Genomic Encyclopedia of Type Strains, Phase III (KMG-III): the genomes of soil and plant-associated and newly described type strains.</title>
        <authorList>
            <person name="Whitman W."/>
        </authorList>
    </citation>
    <scope>NUCLEOTIDE SEQUENCE [LARGE SCALE GENOMIC DNA]</scope>
    <source>
        <strain evidence="3 4">MA101b</strain>
    </source>
</reference>
<feature type="signal peptide" evidence="2">
    <location>
        <begin position="1"/>
        <end position="27"/>
    </location>
</feature>
<dbReference type="Pfam" id="PF19649">
    <property type="entry name" value="DUF6152"/>
    <property type="match status" value="1"/>
</dbReference>
<keyword evidence="2" id="KW-0732">Signal</keyword>
<proteinExistence type="predicted"/>
<evidence type="ECO:0000256" key="2">
    <source>
        <dbReference type="SAM" id="SignalP"/>
    </source>
</evidence>
<accession>A0A2T5GGM2</accession>
<comment type="caution">
    <text evidence="3">The sequence shown here is derived from an EMBL/GenBank/DDBJ whole genome shotgun (WGS) entry which is preliminary data.</text>
</comment>
<evidence type="ECO:0000313" key="3">
    <source>
        <dbReference type="EMBL" id="PTQ58453.1"/>
    </source>
</evidence>
<feature type="compositionally biased region" description="Polar residues" evidence="1">
    <location>
        <begin position="117"/>
        <end position="126"/>
    </location>
</feature>
<name>A0A2T5GGM2_9SPHN</name>
<keyword evidence="4" id="KW-1185">Reference proteome</keyword>